<feature type="signal peptide" evidence="7">
    <location>
        <begin position="1"/>
        <end position="22"/>
    </location>
</feature>
<keyword evidence="3" id="KW-0433">Leucine-rich repeat</keyword>
<keyword evidence="9" id="KW-1185">Reference proteome</keyword>
<evidence type="ECO:0000256" key="7">
    <source>
        <dbReference type="SAM" id="SignalP"/>
    </source>
</evidence>
<dbReference type="PANTHER" id="PTHR32093:SF118">
    <property type="entry name" value="LEUCINE-RICH REPEAT-CONTAINING N-TERMINAL PLANT-TYPE DOMAIN-CONTAINING PROTEIN"/>
    <property type="match status" value="1"/>
</dbReference>
<evidence type="ECO:0000256" key="4">
    <source>
        <dbReference type="ARBA" id="ARBA00022729"/>
    </source>
</evidence>
<evidence type="ECO:0000313" key="9">
    <source>
        <dbReference type="Proteomes" id="UP000685013"/>
    </source>
</evidence>
<evidence type="ECO:0000256" key="2">
    <source>
        <dbReference type="ARBA" id="ARBA00022525"/>
    </source>
</evidence>
<organism evidence="8 9">
    <name type="scientific">Cucurbita argyrosperma subsp. sororia</name>
    <dbReference type="NCBI Taxonomy" id="37648"/>
    <lineage>
        <taxon>Eukaryota</taxon>
        <taxon>Viridiplantae</taxon>
        <taxon>Streptophyta</taxon>
        <taxon>Embryophyta</taxon>
        <taxon>Tracheophyta</taxon>
        <taxon>Spermatophyta</taxon>
        <taxon>Magnoliopsida</taxon>
        <taxon>eudicotyledons</taxon>
        <taxon>Gunneridae</taxon>
        <taxon>Pentapetalae</taxon>
        <taxon>rosids</taxon>
        <taxon>fabids</taxon>
        <taxon>Cucurbitales</taxon>
        <taxon>Cucurbitaceae</taxon>
        <taxon>Cucurbiteae</taxon>
        <taxon>Cucurbita</taxon>
    </lineage>
</organism>
<dbReference type="GO" id="GO:0005576">
    <property type="term" value="C:extracellular region"/>
    <property type="evidence" value="ECO:0007669"/>
    <property type="project" value="UniProtKB-SubCell"/>
</dbReference>
<dbReference type="InterPro" id="IPR051582">
    <property type="entry name" value="LRR_extensin-like_regulator"/>
</dbReference>
<protein>
    <submittedName>
        <fullName evidence="8">Uncharacterized protein</fullName>
    </submittedName>
</protein>
<sequence>MWLKIFTILVVLQSSFLLHGLAQTGPPRPNPTITRIRPRPSLIPPGIKLMPRRPNNDPGPLANRDRILFITQELKRNITYDPLGYTKTWVGDNYCLFKGFFCDVVPDLNITGLSSIDFSGARFGGPFLNFYRFIRNLPDIAIFHANSNNFTGVINRNINKLRFLYELDLSNNKFLGGFPGYVLGANKLAFVDFRFNTYNGSVPYRLFNIDTDVLFINNNGFAGRIPQATFGNTPALYITLAGNKFTGPIPPTIGRAWRTLREVLFLRNRLSGCLPFEIGYLVKATVFDANSNILTGPIPQSLGCLFSLEILNLANNQFYGAIPESLCRLPDVYNITLSNNYFTQIGPQCRKLVTAQRLHVQGNCLPGFRLQKTAAQCATFFSKPRSCPRANTFNYVPCTLPTAANKAVVTSVEDMVPPSPRSETERKIHVRPCHLSLHGALFSKLIRVHFSKNHLLVNSDKMDNAGL</sequence>
<gene>
    <name evidence="8" type="ORF">SDJN03_08133</name>
</gene>
<feature type="non-terminal residue" evidence="8">
    <location>
        <position position="1"/>
    </location>
</feature>
<keyword evidence="4 7" id="KW-0732">Signal</keyword>
<reference evidence="8 9" key="1">
    <citation type="journal article" date="2021" name="Hortic Res">
        <title>The domestication of Cucurbita argyrosperma as revealed by the genome of its wild relative.</title>
        <authorList>
            <person name="Barrera-Redondo J."/>
            <person name="Sanchez-de la Vega G."/>
            <person name="Aguirre-Liguori J.A."/>
            <person name="Castellanos-Morales G."/>
            <person name="Gutierrez-Guerrero Y.T."/>
            <person name="Aguirre-Dugua X."/>
            <person name="Aguirre-Planter E."/>
            <person name="Tenaillon M.I."/>
            <person name="Lira-Saade R."/>
            <person name="Eguiarte L.E."/>
        </authorList>
    </citation>
    <scope>NUCLEOTIDE SEQUENCE [LARGE SCALE GENOMIC DNA]</scope>
    <source>
        <strain evidence="8">JBR-2021</strain>
    </source>
</reference>
<keyword evidence="5" id="KW-0677">Repeat</keyword>
<name>A0AAV6NIX5_9ROSI</name>
<comment type="caution">
    <text evidence="8">The sequence shown here is derived from an EMBL/GenBank/DDBJ whole genome shotgun (WGS) entry which is preliminary data.</text>
</comment>
<dbReference type="InterPro" id="IPR001611">
    <property type="entry name" value="Leu-rich_rpt"/>
</dbReference>
<comment type="subcellular location">
    <subcellularLocation>
        <location evidence="1">Secreted</location>
    </subcellularLocation>
</comment>
<dbReference type="PANTHER" id="PTHR32093">
    <property type="entry name" value="LEUCINE-RICH REPEAT EXTENSIN-LIKE PROTEIN 3-RELATED"/>
    <property type="match status" value="1"/>
</dbReference>
<feature type="region of interest" description="Disordered" evidence="6">
    <location>
        <begin position="28"/>
        <end position="59"/>
    </location>
</feature>
<evidence type="ECO:0000256" key="6">
    <source>
        <dbReference type="SAM" id="MobiDB-lite"/>
    </source>
</evidence>
<dbReference type="AlphaFoldDB" id="A0AAV6NIX5"/>
<dbReference type="Pfam" id="PF00560">
    <property type="entry name" value="LRR_1"/>
    <property type="match status" value="2"/>
</dbReference>
<dbReference type="Proteomes" id="UP000685013">
    <property type="component" value="Chromosome 5"/>
</dbReference>
<evidence type="ECO:0000256" key="5">
    <source>
        <dbReference type="ARBA" id="ARBA00022737"/>
    </source>
</evidence>
<dbReference type="EMBL" id="JAGKQH010000005">
    <property type="protein sequence ID" value="KAG6598355.1"/>
    <property type="molecule type" value="Genomic_DNA"/>
</dbReference>
<proteinExistence type="predicted"/>
<keyword evidence="2" id="KW-0964">Secreted</keyword>
<evidence type="ECO:0000256" key="3">
    <source>
        <dbReference type="ARBA" id="ARBA00022614"/>
    </source>
</evidence>
<evidence type="ECO:0000313" key="8">
    <source>
        <dbReference type="EMBL" id="KAG6598355.1"/>
    </source>
</evidence>
<feature type="chain" id="PRO_5044023255" evidence="7">
    <location>
        <begin position="23"/>
        <end position="467"/>
    </location>
</feature>
<accession>A0AAV6NIX5</accession>
<evidence type="ECO:0000256" key="1">
    <source>
        <dbReference type="ARBA" id="ARBA00004613"/>
    </source>
</evidence>